<proteinExistence type="predicted"/>
<keyword evidence="2" id="KW-1185">Reference proteome</keyword>
<reference evidence="1" key="1">
    <citation type="journal article" date="2019" name="bioRxiv">
        <title>The Genome of the Zebra Mussel, Dreissena polymorpha: A Resource for Invasive Species Research.</title>
        <authorList>
            <person name="McCartney M.A."/>
            <person name="Auch B."/>
            <person name="Kono T."/>
            <person name="Mallez S."/>
            <person name="Zhang Y."/>
            <person name="Obille A."/>
            <person name="Becker A."/>
            <person name="Abrahante J.E."/>
            <person name="Garbe J."/>
            <person name="Badalamenti J.P."/>
            <person name="Herman A."/>
            <person name="Mangelson H."/>
            <person name="Liachko I."/>
            <person name="Sullivan S."/>
            <person name="Sone E.D."/>
            <person name="Koren S."/>
            <person name="Silverstein K.A.T."/>
            <person name="Beckman K.B."/>
            <person name="Gohl D.M."/>
        </authorList>
    </citation>
    <scope>NUCLEOTIDE SEQUENCE</scope>
    <source>
        <strain evidence="1">Duluth1</strain>
        <tissue evidence="1">Whole animal</tissue>
    </source>
</reference>
<reference evidence="1" key="2">
    <citation type="submission" date="2020-11" db="EMBL/GenBank/DDBJ databases">
        <authorList>
            <person name="McCartney M.A."/>
            <person name="Auch B."/>
            <person name="Kono T."/>
            <person name="Mallez S."/>
            <person name="Becker A."/>
            <person name="Gohl D.M."/>
            <person name="Silverstein K.A.T."/>
            <person name="Koren S."/>
            <person name="Bechman K.B."/>
            <person name="Herman A."/>
            <person name="Abrahante J.E."/>
            <person name="Garbe J."/>
        </authorList>
    </citation>
    <scope>NUCLEOTIDE SEQUENCE</scope>
    <source>
        <strain evidence="1">Duluth1</strain>
        <tissue evidence="1">Whole animal</tissue>
    </source>
</reference>
<protein>
    <submittedName>
        <fullName evidence="1">Uncharacterized protein</fullName>
    </submittedName>
</protein>
<dbReference type="Proteomes" id="UP000828390">
    <property type="component" value="Unassembled WGS sequence"/>
</dbReference>
<evidence type="ECO:0000313" key="1">
    <source>
        <dbReference type="EMBL" id="KAH3895437.1"/>
    </source>
</evidence>
<sequence length="129" mass="14981">MFAKSFFVDVLEPNFEGLCKQFGSRCDATERGCGNRILKVFANSLDPDETPQNVARSHFHLNKLEPQSLPPRHDGGPYMSSVLLKFCYHYSLDYYSNQSMSPRHWILNYNNYTHFHMDRKQISRCPVSG</sequence>
<accession>A0A9D4NLC9</accession>
<evidence type="ECO:0000313" key="2">
    <source>
        <dbReference type="Proteomes" id="UP000828390"/>
    </source>
</evidence>
<comment type="caution">
    <text evidence="1">The sequence shown here is derived from an EMBL/GenBank/DDBJ whole genome shotgun (WGS) entry which is preliminary data.</text>
</comment>
<organism evidence="1 2">
    <name type="scientific">Dreissena polymorpha</name>
    <name type="common">Zebra mussel</name>
    <name type="synonym">Mytilus polymorpha</name>
    <dbReference type="NCBI Taxonomy" id="45954"/>
    <lineage>
        <taxon>Eukaryota</taxon>
        <taxon>Metazoa</taxon>
        <taxon>Spiralia</taxon>
        <taxon>Lophotrochozoa</taxon>
        <taxon>Mollusca</taxon>
        <taxon>Bivalvia</taxon>
        <taxon>Autobranchia</taxon>
        <taxon>Heteroconchia</taxon>
        <taxon>Euheterodonta</taxon>
        <taxon>Imparidentia</taxon>
        <taxon>Neoheterodontei</taxon>
        <taxon>Myida</taxon>
        <taxon>Dreissenoidea</taxon>
        <taxon>Dreissenidae</taxon>
        <taxon>Dreissena</taxon>
    </lineage>
</organism>
<dbReference type="EMBL" id="JAIWYP010000001">
    <property type="protein sequence ID" value="KAH3895437.1"/>
    <property type="molecule type" value="Genomic_DNA"/>
</dbReference>
<dbReference type="AlphaFoldDB" id="A0A9D4NLC9"/>
<name>A0A9D4NLC9_DREPO</name>
<gene>
    <name evidence="1" type="ORF">DPMN_019601</name>
</gene>